<evidence type="ECO:0000313" key="2">
    <source>
        <dbReference type="Proteomes" id="UP000500806"/>
    </source>
</evidence>
<gene>
    <name evidence="1" type="ORF">DCO16_01745</name>
</gene>
<dbReference type="PANTHER" id="PTHR12526:SF638">
    <property type="entry name" value="SPORE COAT PROTEIN SA"/>
    <property type="match status" value="1"/>
</dbReference>
<dbReference type="EMBL" id="CP028941">
    <property type="protein sequence ID" value="QKM61916.1"/>
    <property type="molecule type" value="Genomic_DNA"/>
</dbReference>
<dbReference type="Gene3D" id="3.40.50.2000">
    <property type="entry name" value="Glycogen Phosphorylase B"/>
    <property type="match status" value="2"/>
</dbReference>
<name>A0A6M9PVG5_9BURK</name>
<organism evidence="1 2">
    <name type="scientific">Polynucleobacter antarcticus</name>
    <dbReference type="NCBI Taxonomy" id="1743162"/>
    <lineage>
        <taxon>Bacteria</taxon>
        <taxon>Pseudomonadati</taxon>
        <taxon>Pseudomonadota</taxon>
        <taxon>Betaproteobacteria</taxon>
        <taxon>Burkholderiales</taxon>
        <taxon>Burkholderiaceae</taxon>
        <taxon>Polynucleobacter</taxon>
    </lineage>
</organism>
<dbReference type="CDD" id="cd03794">
    <property type="entry name" value="GT4_WbuB-like"/>
    <property type="match status" value="1"/>
</dbReference>
<keyword evidence="2" id="KW-1185">Reference proteome</keyword>
<dbReference type="PANTHER" id="PTHR12526">
    <property type="entry name" value="GLYCOSYLTRANSFERASE"/>
    <property type="match status" value="1"/>
</dbReference>
<reference evidence="1 2" key="1">
    <citation type="submission" date="2018-04" db="EMBL/GenBank/DDBJ databases">
        <title>Polynucleobacter sp. LimPoW16 genome.</title>
        <authorList>
            <person name="Hahn M.W."/>
        </authorList>
    </citation>
    <scope>NUCLEOTIDE SEQUENCE [LARGE SCALE GENOMIC DNA]</scope>
    <source>
        <strain evidence="1 2">LimPoW16</strain>
    </source>
</reference>
<dbReference type="SUPFAM" id="SSF53756">
    <property type="entry name" value="UDP-Glycosyltransferase/glycogen phosphorylase"/>
    <property type="match status" value="1"/>
</dbReference>
<keyword evidence="1" id="KW-0808">Transferase</keyword>
<accession>A0A6M9PVG5</accession>
<protein>
    <submittedName>
        <fullName evidence="1">Glycosyltransferase WbuB</fullName>
    </submittedName>
</protein>
<sequence>MFGENTEMNCKLGNLNAPTVFIVSEYVDPQLNSTGYYWSKIIHGVSAAFSRVAVICPEGSKFEQYPFESSRVFVYPISESSYKKNNLLFRLFGLLNLSSKFFVKILQHVRRNDLIFSGTNPIFLLLCIALSKKFIHFKWVLLVHDVFPDNLAAAGILRKSNYFYQFLDSMFTLAYQSADAMIVIGRDMEALFRKKQITGQLIYQPNWVNKGEIIPINRKQSALIQNLGWDNKVVFQFFGNAGRLQGIDNLLNAITKVMDPRAAFLFIGEGSEFEMIQKFADTHPQKPIAIIANKDLNSRNAGLAACDVAIVSLIAGMQGIGVPSKSYFSLAADRPILGVVDVNSEVAQMIRQYDGIGWHCDPDKPQELAALIDTICKIDLSLNIGKARRLMEEKYDEAPAIGRYIASLKLVLADSN</sequence>
<dbReference type="KEGG" id="pani:DCO16_01745"/>
<dbReference type="Proteomes" id="UP000500806">
    <property type="component" value="Chromosome"/>
</dbReference>
<evidence type="ECO:0000313" key="1">
    <source>
        <dbReference type="EMBL" id="QKM61916.1"/>
    </source>
</evidence>
<dbReference type="AlphaFoldDB" id="A0A6M9PVG5"/>
<dbReference type="GO" id="GO:0016757">
    <property type="term" value="F:glycosyltransferase activity"/>
    <property type="evidence" value="ECO:0007669"/>
    <property type="project" value="TreeGrafter"/>
</dbReference>
<proteinExistence type="predicted"/>